<dbReference type="Gene3D" id="3.50.20.10">
    <property type="entry name" value="Pyruvoyl-Dependent Histidine Decarboxylase, subunit B"/>
    <property type="match status" value="1"/>
</dbReference>
<protein>
    <recommendedName>
        <fullName evidence="4">Pyruvoyl-dependent arginine decarboxylase AaxB</fullName>
        <ecNumber evidence="3">4.1.1.19</ecNumber>
    </recommendedName>
</protein>
<comment type="caution">
    <text evidence="9">The sequence shown here is derived from an EMBL/GenBank/DDBJ whole genome shotgun (WGS) entry which is preliminary data.</text>
</comment>
<evidence type="ECO:0000256" key="4">
    <source>
        <dbReference type="ARBA" id="ARBA00014727"/>
    </source>
</evidence>
<dbReference type="SUPFAM" id="SSF56271">
    <property type="entry name" value="Pyruvoyl-dependent histidine and arginine decarboxylases"/>
    <property type="match status" value="1"/>
</dbReference>
<evidence type="ECO:0000313" key="9">
    <source>
        <dbReference type="EMBL" id="OGF91907.1"/>
    </source>
</evidence>
<evidence type="ECO:0000256" key="3">
    <source>
        <dbReference type="ARBA" id="ARBA00012426"/>
    </source>
</evidence>
<dbReference type="InterPro" id="IPR016105">
    <property type="entry name" value="Pyr-dep_his/arg-deCO2ase_sand"/>
</dbReference>
<comment type="similarity">
    <text evidence="2">Belongs to the pyruvoyl-dependent arginine decarboxylase family.</text>
</comment>
<dbReference type="EC" id="4.1.1.19" evidence="3"/>
<dbReference type="Gene3D" id="3.30.60.30">
    <property type="match status" value="1"/>
</dbReference>
<dbReference type="PANTHER" id="PTHR40438">
    <property type="entry name" value="PYRUVOYL-DEPENDENT ARGININE DECARBOXYLASE"/>
    <property type="match status" value="1"/>
</dbReference>
<dbReference type="InterPro" id="IPR016104">
    <property type="entry name" value="Pyr-dep_his/arg-deCO2ase"/>
</dbReference>
<evidence type="ECO:0000313" key="10">
    <source>
        <dbReference type="Proteomes" id="UP000177334"/>
    </source>
</evidence>
<dbReference type="Pfam" id="PF01862">
    <property type="entry name" value="PvlArgDC"/>
    <property type="match status" value="1"/>
</dbReference>
<comment type="catalytic activity">
    <reaction evidence="8">
        <text>L-arginine + H(+) = agmatine + CO2</text>
        <dbReference type="Rhea" id="RHEA:17641"/>
        <dbReference type="ChEBI" id="CHEBI:15378"/>
        <dbReference type="ChEBI" id="CHEBI:16526"/>
        <dbReference type="ChEBI" id="CHEBI:32682"/>
        <dbReference type="ChEBI" id="CHEBI:58145"/>
        <dbReference type="EC" id="4.1.1.19"/>
    </reaction>
</comment>
<dbReference type="EMBL" id="MFIP01000020">
    <property type="protein sequence ID" value="OGF91907.1"/>
    <property type="molecule type" value="Genomic_DNA"/>
</dbReference>
<dbReference type="InterPro" id="IPR002724">
    <property type="entry name" value="Pyruvoyl-dep_arg_deCO2ase"/>
</dbReference>
<evidence type="ECO:0000256" key="2">
    <source>
        <dbReference type="ARBA" id="ARBA00008611"/>
    </source>
</evidence>
<dbReference type="HAMAP" id="MF_01404">
    <property type="entry name" value="PvlArgDC"/>
    <property type="match status" value="1"/>
</dbReference>
<organism evidence="9 10">
    <name type="scientific">Candidatus Giovannonibacteria bacterium RIFCSPLOWO2_12_FULL_43_26</name>
    <dbReference type="NCBI Taxonomy" id="1798363"/>
    <lineage>
        <taxon>Bacteria</taxon>
        <taxon>Candidatus Giovannoniibacteriota</taxon>
    </lineage>
</organism>
<evidence type="ECO:0000256" key="6">
    <source>
        <dbReference type="ARBA" id="ARBA00023239"/>
    </source>
</evidence>
<name>A0A1F5XVG9_9BACT</name>
<evidence type="ECO:0000256" key="5">
    <source>
        <dbReference type="ARBA" id="ARBA00022793"/>
    </source>
</evidence>
<evidence type="ECO:0000256" key="8">
    <source>
        <dbReference type="ARBA" id="ARBA00049309"/>
    </source>
</evidence>
<dbReference type="Proteomes" id="UP000177334">
    <property type="component" value="Unassembled WGS sequence"/>
</dbReference>
<gene>
    <name evidence="9" type="ORF">A3H05_03730</name>
</gene>
<keyword evidence="5" id="KW-0210">Decarboxylase</keyword>
<dbReference type="AlphaFoldDB" id="A0A1F5XVG9"/>
<dbReference type="GO" id="GO:0008792">
    <property type="term" value="F:arginine decarboxylase activity"/>
    <property type="evidence" value="ECO:0007669"/>
    <property type="project" value="UniProtKB-EC"/>
</dbReference>
<reference evidence="9 10" key="1">
    <citation type="journal article" date="2016" name="Nat. Commun.">
        <title>Thousands of microbial genomes shed light on interconnected biogeochemical processes in an aquifer system.</title>
        <authorList>
            <person name="Anantharaman K."/>
            <person name="Brown C.T."/>
            <person name="Hug L.A."/>
            <person name="Sharon I."/>
            <person name="Castelle C.J."/>
            <person name="Probst A.J."/>
            <person name="Thomas B.C."/>
            <person name="Singh A."/>
            <person name="Wilkins M.J."/>
            <person name="Karaoz U."/>
            <person name="Brodie E.L."/>
            <person name="Williams K.H."/>
            <person name="Hubbard S.S."/>
            <person name="Banfield J.F."/>
        </authorList>
    </citation>
    <scope>NUCLEOTIDE SEQUENCE [LARGE SCALE GENOMIC DNA]</scope>
</reference>
<comment type="cofactor">
    <cofactor evidence="1">
        <name>pyruvate</name>
        <dbReference type="ChEBI" id="CHEBI:15361"/>
    </cofactor>
</comment>
<sequence>MVPKKIFFTKGVGTHKEKLASFELALRDAGIAYCNLILVSSIFPPGCKKISKEEGVKLIRPGEIIFCVYDREQTNEPNRLIAASVGVAIPADQDQHGYLSEHHAYGETEEKAGEYAEDLAASMLATTLGIEFNSDTAWDEREQLFKMSGKIVKTSNMTQSAIGNKDGLWTTVFAAAVFVEDNNDNTMEQKTA</sequence>
<dbReference type="PANTHER" id="PTHR40438:SF1">
    <property type="entry name" value="PYRUVOYL-DEPENDENT ARGININE DECARBOXYLASE"/>
    <property type="match status" value="1"/>
</dbReference>
<dbReference type="PIRSF" id="PIRSF005216">
    <property type="entry name" value="Pyruvoyl-dep_arg_deCO2ase"/>
    <property type="match status" value="1"/>
</dbReference>
<dbReference type="SFLD" id="SFLDS00055">
    <property type="entry name" value="Pyruvoyl-Dependent_Histidine/A"/>
    <property type="match status" value="1"/>
</dbReference>
<dbReference type="GO" id="GO:0006527">
    <property type="term" value="P:L-arginine catabolic process"/>
    <property type="evidence" value="ECO:0007669"/>
    <property type="project" value="InterPro"/>
</dbReference>
<accession>A0A1F5XVG9</accession>
<keyword evidence="6" id="KW-0456">Lyase</keyword>
<dbReference type="SFLD" id="SFLDG01170">
    <property type="entry name" value="Pyruvoyl-dependent_arginine_de"/>
    <property type="match status" value="1"/>
</dbReference>
<dbReference type="NCBIfam" id="TIGR00286">
    <property type="entry name" value="pyruvoyl-dependent arginine decarboxylase"/>
    <property type="match status" value="1"/>
</dbReference>
<evidence type="ECO:0000256" key="1">
    <source>
        <dbReference type="ARBA" id="ARBA00001928"/>
    </source>
</evidence>
<proteinExistence type="inferred from homology"/>
<evidence type="ECO:0000256" key="7">
    <source>
        <dbReference type="ARBA" id="ARBA00023317"/>
    </source>
</evidence>
<keyword evidence="7" id="KW-0670">Pyruvate</keyword>